<keyword evidence="11" id="KW-0636">Prenylation</keyword>
<dbReference type="OrthoDB" id="5976022at2759"/>
<comment type="caution">
    <text evidence="12">The sequence shown here is derived from an EMBL/GenBank/DDBJ whole genome shotgun (WGS) entry which is preliminary data.</text>
</comment>
<dbReference type="AlphaFoldDB" id="A0A8J2KF15"/>
<dbReference type="PANTHER" id="PTHR24070">
    <property type="entry name" value="RAS, DI-RAS, AND RHEB FAMILY MEMBERS OF SMALL GTPASE SUPERFAMILY"/>
    <property type="match status" value="1"/>
</dbReference>
<comment type="subcellular location">
    <subcellularLocation>
        <location evidence="1">Cell membrane</location>
        <topology evidence="1">Lipid-anchor</topology>
        <orientation evidence="1">Cytoplasmic side</orientation>
    </subcellularLocation>
</comment>
<evidence type="ECO:0000256" key="6">
    <source>
        <dbReference type="ARBA" id="ARBA00022741"/>
    </source>
</evidence>
<evidence type="ECO:0000256" key="7">
    <source>
        <dbReference type="ARBA" id="ARBA00022801"/>
    </source>
</evidence>
<protein>
    <recommendedName>
        <fullName evidence="3">small monomeric GTPase</fullName>
        <ecNumber evidence="3">3.6.5.2</ecNumber>
    </recommendedName>
</protein>
<dbReference type="InterPro" id="IPR020849">
    <property type="entry name" value="Small_GTPase_Ras-type"/>
</dbReference>
<dbReference type="InterPro" id="IPR005225">
    <property type="entry name" value="Small_GTP-bd"/>
</dbReference>
<dbReference type="NCBIfam" id="TIGR00231">
    <property type="entry name" value="small_GTP"/>
    <property type="match status" value="1"/>
</dbReference>
<dbReference type="SMART" id="SM00176">
    <property type="entry name" value="RAN"/>
    <property type="match status" value="1"/>
</dbReference>
<proteinExistence type="inferred from homology"/>
<dbReference type="PROSITE" id="PS51421">
    <property type="entry name" value="RAS"/>
    <property type="match status" value="1"/>
</dbReference>
<name>A0A8J2KF15_9HEXA</name>
<evidence type="ECO:0000313" key="12">
    <source>
        <dbReference type="EMBL" id="CAG7725275.1"/>
    </source>
</evidence>
<dbReference type="GO" id="GO:0007165">
    <property type="term" value="P:signal transduction"/>
    <property type="evidence" value="ECO:0007669"/>
    <property type="project" value="InterPro"/>
</dbReference>
<keyword evidence="5" id="KW-0488">Methylation</keyword>
<evidence type="ECO:0000256" key="9">
    <source>
        <dbReference type="ARBA" id="ARBA00023136"/>
    </source>
</evidence>
<evidence type="ECO:0000313" key="13">
    <source>
        <dbReference type="Proteomes" id="UP000708208"/>
    </source>
</evidence>
<evidence type="ECO:0000256" key="2">
    <source>
        <dbReference type="ARBA" id="ARBA00008344"/>
    </source>
</evidence>
<dbReference type="GO" id="GO:0003925">
    <property type="term" value="F:G protein activity"/>
    <property type="evidence" value="ECO:0007669"/>
    <property type="project" value="UniProtKB-EC"/>
</dbReference>
<dbReference type="CDD" id="cd04139">
    <property type="entry name" value="RalA_RalB"/>
    <property type="match status" value="1"/>
</dbReference>
<evidence type="ECO:0000256" key="10">
    <source>
        <dbReference type="ARBA" id="ARBA00023288"/>
    </source>
</evidence>
<dbReference type="FunFam" id="3.40.50.300:FF:000203">
    <property type="entry name" value="Putative ras-related protein ral-a"/>
    <property type="match status" value="1"/>
</dbReference>
<keyword evidence="9" id="KW-0472">Membrane</keyword>
<evidence type="ECO:0000256" key="11">
    <source>
        <dbReference type="ARBA" id="ARBA00023289"/>
    </source>
</evidence>
<evidence type="ECO:0000256" key="4">
    <source>
        <dbReference type="ARBA" id="ARBA00022475"/>
    </source>
</evidence>
<keyword evidence="8" id="KW-0342">GTP-binding</keyword>
<keyword evidence="6" id="KW-0547">Nucleotide-binding</keyword>
<dbReference type="EMBL" id="CAJVCH010119675">
    <property type="protein sequence ID" value="CAG7725275.1"/>
    <property type="molecule type" value="Genomic_DNA"/>
</dbReference>
<evidence type="ECO:0000256" key="3">
    <source>
        <dbReference type="ARBA" id="ARBA00011984"/>
    </source>
</evidence>
<dbReference type="InterPro" id="IPR001806">
    <property type="entry name" value="Small_GTPase"/>
</dbReference>
<keyword evidence="7" id="KW-0378">Hydrolase</keyword>
<dbReference type="PROSITE" id="PS51419">
    <property type="entry name" value="RAB"/>
    <property type="match status" value="1"/>
</dbReference>
<dbReference type="SMART" id="SM00175">
    <property type="entry name" value="RAB"/>
    <property type="match status" value="1"/>
</dbReference>
<dbReference type="GO" id="GO:0005525">
    <property type="term" value="F:GTP binding"/>
    <property type="evidence" value="ECO:0007669"/>
    <property type="project" value="UniProtKB-KW"/>
</dbReference>
<evidence type="ECO:0000256" key="5">
    <source>
        <dbReference type="ARBA" id="ARBA00022481"/>
    </source>
</evidence>
<comment type="similarity">
    <text evidence="2">Belongs to the small GTPase superfamily. Ras family.</text>
</comment>
<evidence type="ECO:0000256" key="1">
    <source>
        <dbReference type="ARBA" id="ARBA00004342"/>
    </source>
</evidence>
<dbReference type="Proteomes" id="UP000708208">
    <property type="component" value="Unassembled WGS sequence"/>
</dbReference>
<keyword evidence="4" id="KW-1003">Cell membrane</keyword>
<keyword evidence="13" id="KW-1185">Reference proteome</keyword>
<reference evidence="12" key="1">
    <citation type="submission" date="2021-06" db="EMBL/GenBank/DDBJ databases">
        <authorList>
            <person name="Hodson N. C."/>
            <person name="Mongue J. A."/>
            <person name="Jaron S. K."/>
        </authorList>
    </citation>
    <scope>NUCLEOTIDE SEQUENCE</scope>
</reference>
<sequence>MPWQNTVRDIRVSVIQESRRLSLRSANGLNTQWGKIRRFIAARKNSTTPTPSNPHRESEWKPQSAPELYKIIMVGTGGVGKSALTLQFMYDEFVQDYEPTKADSYRKKVILDGEEIQVDILDTAGQEDYAAIRDNYFRSGEGFLCVFSVTEETSLDACRELREQITRVKNSETIPFILIGNKSDLNDRRKISSISAESKAYGWKVPYIETSAKTRENVDKAFFDLLRIIKESKTTENANKSGPAKKMSPVERRLCCCGLFSCR</sequence>
<dbReference type="Pfam" id="PF00071">
    <property type="entry name" value="Ras"/>
    <property type="match status" value="1"/>
</dbReference>
<dbReference type="SMART" id="SM00174">
    <property type="entry name" value="RHO"/>
    <property type="match status" value="1"/>
</dbReference>
<dbReference type="PROSITE" id="PS51420">
    <property type="entry name" value="RHO"/>
    <property type="match status" value="1"/>
</dbReference>
<dbReference type="GO" id="GO:0005886">
    <property type="term" value="C:plasma membrane"/>
    <property type="evidence" value="ECO:0007669"/>
    <property type="project" value="UniProtKB-SubCell"/>
</dbReference>
<evidence type="ECO:0000256" key="8">
    <source>
        <dbReference type="ARBA" id="ARBA00023134"/>
    </source>
</evidence>
<accession>A0A8J2KF15</accession>
<organism evidence="12 13">
    <name type="scientific">Allacma fusca</name>
    <dbReference type="NCBI Taxonomy" id="39272"/>
    <lineage>
        <taxon>Eukaryota</taxon>
        <taxon>Metazoa</taxon>
        <taxon>Ecdysozoa</taxon>
        <taxon>Arthropoda</taxon>
        <taxon>Hexapoda</taxon>
        <taxon>Collembola</taxon>
        <taxon>Symphypleona</taxon>
        <taxon>Sminthuridae</taxon>
        <taxon>Allacma</taxon>
    </lineage>
</organism>
<dbReference type="EC" id="3.6.5.2" evidence="3"/>
<dbReference type="SMART" id="SM00173">
    <property type="entry name" value="RAS"/>
    <property type="match status" value="1"/>
</dbReference>
<gene>
    <name evidence="12" type="ORF">AFUS01_LOCUS14241</name>
</gene>
<keyword evidence="10" id="KW-0449">Lipoprotein</keyword>